<dbReference type="RefSeq" id="WP_270095894.1">
    <property type="nucleotide sequence ID" value="NZ_JAQFFK010000003.1"/>
</dbReference>
<dbReference type="Pfam" id="PF13271">
    <property type="entry name" value="DUF4062"/>
    <property type="match status" value="1"/>
</dbReference>
<evidence type="ECO:0000313" key="2">
    <source>
        <dbReference type="EMBL" id="MDR6223124.1"/>
    </source>
</evidence>
<keyword evidence="3" id="KW-1185">Reference proteome</keyword>
<dbReference type="InterPro" id="IPR025139">
    <property type="entry name" value="DUF4062"/>
</dbReference>
<accession>A0AA90U0I4</accession>
<comment type="caution">
    <text evidence="2">The sequence shown here is derived from an EMBL/GenBank/DDBJ whole genome shotgun (WGS) entry which is preliminary data.</text>
</comment>
<evidence type="ECO:0000259" key="1">
    <source>
        <dbReference type="Pfam" id="PF13271"/>
    </source>
</evidence>
<feature type="domain" description="DUF4062" evidence="1">
    <location>
        <begin position="5"/>
        <end position="102"/>
    </location>
</feature>
<dbReference type="AlphaFoldDB" id="A0AA90U0I4"/>
<dbReference type="EMBL" id="JAVDQI010000005">
    <property type="protein sequence ID" value="MDR6223124.1"/>
    <property type="molecule type" value="Genomic_DNA"/>
</dbReference>
<name>A0AA90U0I4_9EURY</name>
<proteinExistence type="predicted"/>
<organism evidence="2 3">
    <name type="scientific">Methanococcoides alaskense</name>
    <dbReference type="NCBI Taxonomy" id="325778"/>
    <lineage>
        <taxon>Archaea</taxon>
        <taxon>Methanobacteriati</taxon>
        <taxon>Methanobacteriota</taxon>
        <taxon>Stenosarchaea group</taxon>
        <taxon>Methanomicrobia</taxon>
        <taxon>Methanosarcinales</taxon>
        <taxon>Methanosarcinaceae</taxon>
        <taxon>Methanococcoides</taxon>
    </lineage>
</organism>
<evidence type="ECO:0000313" key="3">
    <source>
        <dbReference type="Proteomes" id="UP001185015"/>
    </source>
</evidence>
<dbReference type="Proteomes" id="UP001185015">
    <property type="component" value="Unassembled WGS sequence"/>
</dbReference>
<protein>
    <recommendedName>
        <fullName evidence="1">DUF4062 domain-containing protein</fullName>
    </recommendedName>
</protein>
<gene>
    <name evidence="2" type="ORF">J2750_001586</name>
</gene>
<sequence>MTKPRIFVSSTYYDLKHIRSNLETFIDNMGYDSILFEKGDIPYKSTAPLDISCYDEIDSCHMFILIIGGRYGSPSSELREKKDEDEICTEYNSVTIEEYRVARETDIPIFIFVEKNVYSEYRTYKENRDAEFEIKYAYVDNINVFKLLDEINQQDRNNVMRDFDKFEDISNWLRDQWAGLFADYLMNQRNEKIVKGMSTKIEELSQLTATLREYTESIMRKVQPDDYEEIINNEKEKNILLQKRLFKSEHVIKYIMREDKTLKVDTLYSVFKKVKSYEDFIENIGINDKIKDELLNNMSVKIDYEQLRLRIGLREDM</sequence>
<reference evidence="2 3" key="1">
    <citation type="submission" date="2023-07" db="EMBL/GenBank/DDBJ databases">
        <title>Genomic Encyclopedia of Type Strains, Phase IV (KMG-IV): sequencing the most valuable type-strain genomes for metagenomic binning, comparative biology and taxonomic classification.</title>
        <authorList>
            <person name="Goeker M."/>
        </authorList>
    </citation>
    <scope>NUCLEOTIDE SEQUENCE [LARGE SCALE GENOMIC DNA]</scope>
    <source>
        <strain evidence="2 3">DSM 17273</strain>
    </source>
</reference>